<dbReference type="GO" id="GO:0016125">
    <property type="term" value="P:sterol metabolic process"/>
    <property type="evidence" value="ECO:0007669"/>
    <property type="project" value="TreeGrafter"/>
</dbReference>
<dbReference type="InterPro" id="IPR002401">
    <property type="entry name" value="Cyt_P450_E_grp-I"/>
</dbReference>
<dbReference type="CDD" id="cd11053">
    <property type="entry name" value="CYP110-like"/>
    <property type="match status" value="1"/>
</dbReference>
<evidence type="ECO:0000256" key="7">
    <source>
        <dbReference type="ARBA" id="ARBA00023033"/>
    </source>
</evidence>
<evidence type="ECO:0000256" key="5">
    <source>
        <dbReference type="ARBA" id="ARBA00023002"/>
    </source>
</evidence>
<dbReference type="EMBL" id="PTIX01000001">
    <property type="protein sequence ID" value="PPK71461.1"/>
    <property type="molecule type" value="Genomic_DNA"/>
</dbReference>
<dbReference type="GO" id="GO:0016705">
    <property type="term" value="F:oxidoreductase activity, acting on paired donors, with incorporation or reduction of molecular oxygen"/>
    <property type="evidence" value="ECO:0007669"/>
    <property type="project" value="InterPro"/>
</dbReference>
<keyword evidence="4 8" id="KW-0479">Metal-binding</keyword>
<dbReference type="GO" id="GO:0004497">
    <property type="term" value="F:monooxygenase activity"/>
    <property type="evidence" value="ECO:0007669"/>
    <property type="project" value="UniProtKB-KW"/>
</dbReference>
<evidence type="ECO:0000256" key="6">
    <source>
        <dbReference type="ARBA" id="ARBA00023004"/>
    </source>
</evidence>
<comment type="similarity">
    <text evidence="2 9">Belongs to the cytochrome P450 family.</text>
</comment>
<gene>
    <name evidence="10" type="ORF">CLV40_101651</name>
</gene>
<evidence type="ECO:0000256" key="4">
    <source>
        <dbReference type="ARBA" id="ARBA00022723"/>
    </source>
</evidence>
<proteinExistence type="inferred from homology"/>
<keyword evidence="3 8" id="KW-0349">Heme</keyword>
<keyword evidence="6 8" id="KW-0408">Iron</keyword>
<dbReference type="InterPro" id="IPR036396">
    <property type="entry name" value="Cyt_P450_sf"/>
</dbReference>
<dbReference type="InterPro" id="IPR001128">
    <property type="entry name" value="Cyt_P450"/>
</dbReference>
<dbReference type="SUPFAM" id="SSF48264">
    <property type="entry name" value="Cytochrome P450"/>
    <property type="match status" value="1"/>
</dbReference>
<name>A0A2S6H202_9PSEU</name>
<evidence type="ECO:0000256" key="1">
    <source>
        <dbReference type="ARBA" id="ARBA00001971"/>
    </source>
</evidence>
<keyword evidence="5 9" id="KW-0560">Oxidoreductase</keyword>
<feature type="binding site" description="axial binding residue" evidence="8">
    <location>
        <position position="397"/>
    </location>
    <ligand>
        <name>heme</name>
        <dbReference type="ChEBI" id="CHEBI:30413"/>
    </ligand>
    <ligandPart>
        <name>Fe</name>
        <dbReference type="ChEBI" id="CHEBI:18248"/>
    </ligandPart>
</feature>
<keyword evidence="7 9" id="KW-0503">Monooxygenase</keyword>
<dbReference type="Gene3D" id="1.10.630.10">
    <property type="entry name" value="Cytochrome P450"/>
    <property type="match status" value="1"/>
</dbReference>
<comment type="cofactor">
    <cofactor evidence="1 8">
        <name>heme</name>
        <dbReference type="ChEBI" id="CHEBI:30413"/>
    </cofactor>
</comment>
<dbReference type="AlphaFoldDB" id="A0A2S6H202"/>
<evidence type="ECO:0000256" key="2">
    <source>
        <dbReference type="ARBA" id="ARBA00010617"/>
    </source>
</evidence>
<dbReference type="PANTHER" id="PTHR24286">
    <property type="entry name" value="CYTOCHROME P450 26"/>
    <property type="match status" value="1"/>
</dbReference>
<keyword evidence="11" id="KW-1185">Reference proteome</keyword>
<evidence type="ECO:0008006" key="12">
    <source>
        <dbReference type="Google" id="ProtNLM"/>
    </source>
</evidence>
<evidence type="ECO:0000256" key="9">
    <source>
        <dbReference type="RuleBase" id="RU000461"/>
    </source>
</evidence>
<dbReference type="GO" id="GO:0020037">
    <property type="term" value="F:heme binding"/>
    <property type="evidence" value="ECO:0007669"/>
    <property type="project" value="InterPro"/>
</dbReference>
<sequence length="455" mass="51307">MIAVTSVVDRLRNWKPDIRRPIPGPGESLPPGPRAPLAYQSVRVWGSRNTYFPALQRRYGDTFLIRTAPLGEVVVLCDPADVRRVALGGPDLFPVAENNALFVPLLGARTVLALDGEPHRRERRRMTPPLHGERVARAVSIMERLASDEVASWPVGRTFKLVEGMRRLTLRVIVKVVLGVDDPARAERLIKALHRVIDVKVLDMLMWTWPRLADHGPWRRAVEALEHADTLLYEEIARRRADPDRDARPDVLAMLLDGEPDDDLVRVELLTLLTGGYETTAVASAWMFERVLRHPAVLARLRDGLDDDKDDYRTAVIKETLRLRPVSYNVGRKTTRPTDLGGHRIPAGTFVWPSLAALHTDPETWGPNPHTFDPERWFDPAVPTKAFLPFGGGVHRCLGAVLAQVEMDVILRTVLRQVDIHPTHPRDEPQTMRNIVLVPKHGTKARVTRRRTSAR</sequence>
<evidence type="ECO:0000256" key="3">
    <source>
        <dbReference type="ARBA" id="ARBA00022617"/>
    </source>
</evidence>
<dbReference type="PROSITE" id="PS00086">
    <property type="entry name" value="CYTOCHROME_P450"/>
    <property type="match status" value="1"/>
</dbReference>
<accession>A0A2S6H202</accession>
<comment type="caution">
    <text evidence="10">The sequence shown here is derived from an EMBL/GenBank/DDBJ whole genome shotgun (WGS) entry which is preliminary data.</text>
</comment>
<dbReference type="InterPro" id="IPR017972">
    <property type="entry name" value="Cyt_P450_CS"/>
</dbReference>
<organism evidence="10 11">
    <name type="scientific">Actinokineospora auranticolor</name>
    <dbReference type="NCBI Taxonomy" id="155976"/>
    <lineage>
        <taxon>Bacteria</taxon>
        <taxon>Bacillati</taxon>
        <taxon>Actinomycetota</taxon>
        <taxon>Actinomycetes</taxon>
        <taxon>Pseudonocardiales</taxon>
        <taxon>Pseudonocardiaceae</taxon>
        <taxon>Actinokineospora</taxon>
    </lineage>
</organism>
<reference evidence="10 11" key="1">
    <citation type="submission" date="2018-02" db="EMBL/GenBank/DDBJ databases">
        <title>Genomic Encyclopedia of Archaeal and Bacterial Type Strains, Phase II (KMG-II): from individual species to whole genera.</title>
        <authorList>
            <person name="Goeker M."/>
        </authorList>
    </citation>
    <scope>NUCLEOTIDE SEQUENCE [LARGE SCALE GENOMIC DNA]</scope>
    <source>
        <strain evidence="10 11">YU 961-1</strain>
    </source>
</reference>
<dbReference type="Pfam" id="PF00067">
    <property type="entry name" value="p450"/>
    <property type="match status" value="1"/>
</dbReference>
<evidence type="ECO:0000313" key="11">
    <source>
        <dbReference type="Proteomes" id="UP000239203"/>
    </source>
</evidence>
<dbReference type="GO" id="GO:0005506">
    <property type="term" value="F:iron ion binding"/>
    <property type="evidence" value="ECO:0007669"/>
    <property type="project" value="InterPro"/>
</dbReference>
<evidence type="ECO:0000256" key="8">
    <source>
        <dbReference type="PIRSR" id="PIRSR602401-1"/>
    </source>
</evidence>
<evidence type="ECO:0000313" key="10">
    <source>
        <dbReference type="EMBL" id="PPK71461.1"/>
    </source>
</evidence>
<dbReference type="PANTHER" id="PTHR24286:SF24">
    <property type="entry name" value="LANOSTEROL 14-ALPHA DEMETHYLASE"/>
    <property type="match status" value="1"/>
</dbReference>
<dbReference type="PRINTS" id="PR00463">
    <property type="entry name" value="EP450I"/>
</dbReference>
<protein>
    <recommendedName>
        <fullName evidence="12">Cytochrome P450</fullName>
    </recommendedName>
</protein>
<dbReference type="Proteomes" id="UP000239203">
    <property type="component" value="Unassembled WGS sequence"/>
</dbReference>
<dbReference type="PRINTS" id="PR00385">
    <property type="entry name" value="P450"/>
</dbReference>